<feature type="signal peptide" evidence="1">
    <location>
        <begin position="1"/>
        <end position="21"/>
    </location>
</feature>
<dbReference type="Proteomes" id="UP000516018">
    <property type="component" value="Chromosome"/>
</dbReference>
<dbReference type="RefSeq" id="WP_187712861.1">
    <property type="nucleotide sequence ID" value="NZ_CP060820.1"/>
</dbReference>
<dbReference type="AlphaFoldDB" id="A0A7H0FZF9"/>
<dbReference type="KEGG" id="lsx:H8B22_04160"/>
<protein>
    <recommendedName>
        <fullName evidence="4">Ig-like domain-containing protein</fullName>
    </recommendedName>
</protein>
<evidence type="ECO:0008006" key="4">
    <source>
        <dbReference type="Google" id="ProtNLM"/>
    </source>
</evidence>
<accession>A0A7H0FZF9</accession>
<gene>
    <name evidence="2" type="ORF">H8B22_04160</name>
</gene>
<proteinExistence type="predicted"/>
<keyword evidence="3" id="KW-1185">Reference proteome</keyword>
<dbReference type="EMBL" id="CP060820">
    <property type="protein sequence ID" value="QNP41425.1"/>
    <property type="molecule type" value="Genomic_DNA"/>
</dbReference>
<keyword evidence="1" id="KW-0732">Signal</keyword>
<feature type="chain" id="PRO_5028882143" description="Ig-like domain-containing protein" evidence="1">
    <location>
        <begin position="22"/>
        <end position="172"/>
    </location>
</feature>
<name>A0A7H0FZF9_9GAMM</name>
<evidence type="ECO:0000313" key="3">
    <source>
        <dbReference type="Proteomes" id="UP000516018"/>
    </source>
</evidence>
<evidence type="ECO:0000256" key="1">
    <source>
        <dbReference type="SAM" id="SignalP"/>
    </source>
</evidence>
<sequence length="172" mass="17303">MKKLLGTVGVLLMAYVGSAAAATDWKAFSATGCQAYGATTAADLAYSGYGVTNKSTTTSKSVICPLVSDTEGTVSPERPITAYLGFTSGAASGNVFCALYVGSRGTGLVSGTVNTPWIPPGSTSEGSYSITLNTAPASPGSYPAMPAIAVCTLSPRTGLNAIWLQEGATNTP</sequence>
<organism evidence="2 3">
    <name type="scientific">Agrilutibacter terrestris</name>
    <dbReference type="NCBI Taxonomy" id="2865112"/>
    <lineage>
        <taxon>Bacteria</taxon>
        <taxon>Pseudomonadati</taxon>
        <taxon>Pseudomonadota</taxon>
        <taxon>Gammaproteobacteria</taxon>
        <taxon>Lysobacterales</taxon>
        <taxon>Lysobacteraceae</taxon>
        <taxon>Agrilutibacter</taxon>
    </lineage>
</organism>
<reference evidence="2 3" key="1">
    <citation type="submission" date="2020-08" db="EMBL/GenBank/DDBJ databases">
        <title>Lysobacter sp. II4 sp. nov., isolated from soil.</title>
        <authorList>
            <person name="Woo C.Y."/>
            <person name="Kim J."/>
        </authorList>
    </citation>
    <scope>NUCLEOTIDE SEQUENCE [LARGE SCALE GENOMIC DNA]</scope>
    <source>
        <strain evidence="2 3">II4</strain>
    </source>
</reference>
<evidence type="ECO:0000313" key="2">
    <source>
        <dbReference type="EMBL" id="QNP41425.1"/>
    </source>
</evidence>